<feature type="region of interest" description="Disordered" evidence="1">
    <location>
        <begin position="632"/>
        <end position="682"/>
    </location>
</feature>
<feature type="compositionally biased region" description="Acidic residues" evidence="1">
    <location>
        <begin position="74"/>
        <end position="94"/>
    </location>
</feature>
<evidence type="ECO:0000256" key="1">
    <source>
        <dbReference type="SAM" id="MobiDB-lite"/>
    </source>
</evidence>
<reference evidence="2 3" key="1">
    <citation type="journal article" date="2021" name="Int. J. Syst. Evol. Microbiol.">
        <title>Halobaculum halophilum sp. nov. and Halobaculum salinum sp. nov., isolated from salt lake and saline soil.</title>
        <authorList>
            <person name="Cui H.L."/>
            <person name="Shi X.W."/>
            <person name="Yin X.M."/>
            <person name="Yang X.Y."/>
            <person name="Hou J."/>
            <person name="Zhu L."/>
        </authorList>
    </citation>
    <scope>NUCLEOTIDE SEQUENCE [LARGE SCALE GENOMIC DNA]</scope>
    <source>
        <strain evidence="2 3">NBRC 109044</strain>
    </source>
</reference>
<evidence type="ECO:0008006" key="4">
    <source>
        <dbReference type="Google" id="ProtNLM"/>
    </source>
</evidence>
<dbReference type="SUPFAM" id="SSF50998">
    <property type="entry name" value="Quinoprotein alcohol dehydrogenase-like"/>
    <property type="match status" value="1"/>
</dbReference>
<dbReference type="GeneID" id="67180060"/>
<dbReference type="KEGG" id="hmp:K6T50_17920"/>
<feature type="region of interest" description="Disordered" evidence="1">
    <location>
        <begin position="1"/>
        <end position="94"/>
    </location>
</feature>
<protein>
    <recommendedName>
        <fullName evidence="4">PQQ-like domain-containing protein</fullName>
    </recommendedName>
</protein>
<feature type="compositionally biased region" description="Low complexity" evidence="1">
    <location>
        <begin position="651"/>
        <end position="660"/>
    </location>
</feature>
<keyword evidence="2" id="KW-0614">Plasmid</keyword>
<name>A0A8T8WHY9_9EURY</name>
<dbReference type="Proteomes" id="UP000826254">
    <property type="component" value="Plasmid unnamed2"/>
</dbReference>
<evidence type="ECO:0000313" key="2">
    <source>
        <dbReference type="EMBL" id="QZP39460.1"/>
    </source>
</evidence>
<geneLocation type="plasmid" evidence="2 3">
    <name>unnamed2</name>
</geneLocation>
<feature type="compositionally biased region" description="Acidic residues" evidence="1">
    <location>
        <begin position="1"/>
        <end position="22"/>
    </location>
</feature>
<evidence type="ECO:0000313" key="3">
    <source>
        <dbReference type="Proteomes" id="UP000826254"/>
    </source>
</evidence>
<organism evidence="2 3">
    <name type="scientific">Halobaculum magnesiiphilum</name>
    <dbReference type="NCBI Taxonomy" id="1017351"/>
    <lineage>
        <taxon>Archaea</taxon>
        <taxon>Methanobacteriati</taxon>
        <taxon>Methanobacteriota</taxon>
        <taxon>Stenosarchaea group</taxon>
        <taxon>Halobacteria</taxon>
        <taxon>Halobacteriales</taxon>
        <taxon>Haloferacaceae</taxon>
        <taxon>Halobaculum</taxon>
    </lineage>
</organism>
<dbReference type="EMBL" id="CP081960">
    <property type="protein sequence ID" value="QZP39460.1"/>
    <property type="molecule type" value="Genomic_DNA"/>
</dbReference>
<feature type="compositionally biased region" description="Gly residues" evidence="1">
    <location>
        <begin position="633"/>
        <end position="646"/>
    </location>
</feature>
<dbReference type="RefSeq" id="WP_222609209.1">
    <property type="nucleotide sequence ID" value="NZ_CP081960.1"/>
</dbReference>
<accession>A0A8T8WHY9</accession>
<feature type="compositionally biased region" description="Low complexity" evidence="1">
    <location>
        <begin position="45"/>
        <end position="73"/>
    </location>
</feature>
<feature type="region of interest" description="Disordered" evidence="1">
    <location>
        <begin position="983"/>
        <end position="1004"/>
    </location>
</feature>
<dbReference type="InterPro" id="IPR011047">
    <property type="entry name" value="Quinoprotein_ADH-like_sf"/>
</dbReference>
<dbReference type="AlphaFoldDB" id="A0A8T8WHY9"/>
<feature type="compositionally biased region" description="Basic and acidic residues" evidence="1">
    <location>
        <begin position="23"/>
        <end position="34"/>
    </location>
</feature>
<keyword evidence="3" id="KW-1185">Reference proteome</keyword>
<proteinExistence type="predicted"/>
<sequence>MDDAGSNPEEWDDASADPDSDEWGDRPDDGRDEPTNEAAVDESEAAATAETASEATTAEPADPAEATETTTPPDSDDASDDADDEFGPDADEAEVPERYVQVDAFDMPEVAAADAGSGAIAVATADGRISLITSGDRRRVARRDDVVDVAVADRVYALGDTELEAFSHAGSRVWGVDIADGRSVDADPDADRVYVRTGDGEFVVIEGRTGIEAGRFDQPHAEVAESPAVAAADGRLAVASWSFLTVLDSSGDQLDEQTLSGAVTDVGLLPGRAVVSLKDGQLVGYEGDEQLWGIDGDVSWLADAGVAGLAARVAGSDFAVDADGNRHPMDGVSGTPIAATPSLDLVCTVGSGTATVYAAVGRADESVGVRVESESLRPADPTVVLAFTNEGDRAVEVDASVEAEGADVASSTVSATIDAGATQRRRVSLQALSADEVTVAAAVGEASTEKTLEVQEETTALHVESVLHGVEDGVLSAAIDVENDGETSVTGVTVGETPVGTLDPGESERVPFEQDLPSGAVRVRADGVDPLEAETSVPATPTGIEIEAESDGFLSVTLHNDTPVAVDDEVTIDGVPDGNGSFSMPVSIPANGAYRLALPVASSGERSVTVETSGGRVSERLSLNRCSLLQDDTGGGVANRAGGGSTDRGVSGSSTGTAAGPRSDRGGGSVPVSMDRQFPSADPRRGVVFEERLVVSNESAEPVEFELRTDDGAYAQRLKVRANGQAVGTRYHVPLESTLSLPRVELEHEGRTTSVPATELAVDDGGLVAVIAWGQSADGDGGELSVTVESDEGTWEVEEAVVGGEPSEQIDAEVTPDSPAHATVATPYTLRDDVAKAFVRARRTDGRSTNGEVQQVNTLVVHESVVGGDGDRVDDLTVEVEPDSRVERGFGSVFLSVTNDGSRPVGGVSIDADGPHVEKAMYADGDDGETIPPESSIRYLVDLEGVESGDEVVVDAEISAGEAATRATVSAVADDEAAVASDDWTLDVETDESRLPSRLSTQYE</sequence>
<gene>
    <name evidence="2" type="ORF">K6T50_17920</name>
</gene>